<keyword evidence="2" id="KW-0238">DNA-binding</keyword>
<feature type="transmembrane region" description="Helical" evidence="4">
    <location>
        <begin position="164"/>
        <end position="181"/>
    </location>
</feature>
<protein>
    <submittedName>
        <fullName evidence="6">Helix-turn-helix domain-containing protein</fullName>
    </submittedName>
</protein>
<dbReference type="AlphaFoldDB" id="A0A1I5R1E2"/>
<evidence type="ECO:0000256" key="3">
    <source>
        <dbReference type="ARBA" id="ARBA00023163"/>
    </source>
</evidence>
<evidence type="ECO:0000256" key="4">
    <source>
        <dbReference type="SAM" id="Phobius"/>
    </source>
</evidence>
<dbReference type="PROSITE" id="PS01124">
    <property type="entry name" value="HTH_ARAC_FAMILY_2"/>
    <property type="match status" value="1"/>
</dbReference>
<dbReference type="PANTHER" id="PTHR43280:SF2">
    <property type="entry name" value="HTH-TYPE TRANSCRIPTIONAL REGULATOR EXSA"/>
    <property type="match status" value="1"/>
</dbReference>
<dbReference type="EMBL" id="FOXH01000003">
    <property type="protein sequence ID" value="SFP51876.1"/>
    <property type="molecule type" value="Genomic_DNA"/>
</dbReference>
<keyword evidence="4" id="KW-0812">Transmembrane</keyword>
<dbReference type="SMART" id="SM00342">
    <property type="entry name" value="HTH_ARAC"/>
    <property type="match status" value="1"/>
</dbReference>
<gene>
    <name evidence="6" type="ORF">SAMN04515674_103454</name>
</gene>
<dbReference type="InterPro" id="IPR009057">
    <property type="entry name" value="Homeodomain-like_sf"/>
</dbReference>
<dbReference type="Gene3D" id="1.10.10.60">
    <property type="entry name" value="Homeodomain-like"/>
    <property type="match status" value="2"/>
</dbReference>
<feature type="transmembrane region" description="Helical" evidence="4">
    <location>
        <begin position="103"/>
        <end position="122"/>
    </location>
</feature>
<sequence>MYPELPIKIDVFAILMLLGVVQGFFLAVLFLTIQKGNRLTNRYFGLLLLAMSLTSTEILLGYTNYMFHTLYLDDAAEPLDFVLAPLTFLYIKAYLDEKFKMSHLLHFIPFILYLIYMLVLVYPEGEIYKYNSYIDSFHPEMKRLPYHHIKEAWYYCFRNNVNELMFWQLLIYLVADFIMVYEAFRKEGLSFFSSQNKKLTWCRTQVISLASIVIVFLIAKKMFQYDLGDHIIAAHISLIIYAISFSVISRSGFFHENPSKTLKKYEKSSLTADIQDNTLTKLVELMEKEKPFLDSTFSLPNLAKMLSVSPHHLSQILNESLGQSFFDFAAEYRIKEARVLLSSDQNNHLKIEEIAERVGYNSKSAFNTSFKKIVGVTPSQFRAQY</sequence>
<dbReference type="SUPFAM" id="SSF46689">
    <property type="entry name" value="Homeodomain-like"/>
    <property type="match status" value="1"/>
</dbReference>
<accession>A0A1I5R1E2</accession>
<dbReference type="GO" id="GO:0043565">
    <property type="term" value="F:sequence-specific DNA binding"/>
    <property type="evidence" value="ECO:0007669"/>
    <property type="project" value="InterPro"/>
</dbReference>
<feature type="transmembrane region" description="Helical" evidence="4">
    <location>
        <begin position="12"/>
        <end position="31"/>
    </location>
</feature>
<feature type="transmembrane region" description="Helical" evidence="4">
    <location>
        <begin position="231"/>
        <end position="253"/>
    </location>
</feature>
<dbReference type="PRINTS" id="PR00032">
    <property type="entry name" value="HTHARAC"/>
</dbReference>
<evidence type="ECO:0000259" key="5">
    <source>
        <dbReference type="PROSITE" id="PS01124"/>
    </source>
</evidence>
<dbReference type="InterPro" id="IPR020449">
    <property type="entry name" value="Tscrpt_reg_AraC-type_HTH"/>
</dbReference>
<reference evidence="6 7" key="1">
    <citation type="submission" date="2016-10" db="EMBL/GenBank/DDBJ databases">
        <authorList>
            <person name="de Groot N.N."/>
        </authorList>
    </citation>
    <scope>NUCLEOTIDE SEQUENCE [LARGE SCALE GENOMIC DNA]</scope>
    <source>
        <strain evidence="7">E92,LMG 26720,CCM 7988</strain>
    </source>
</reference>
<dbReference type="InterPro" id="IPR018062">
    <property type="entry name" value="HTH_AraC-typ_CS"/>
</dbReference>
<evidence type="ECO:0000313" key="7">
    <source>
        <dbReference type="Proteomes" id="UP000199306"/>
    </source>
</evidence>
<keyword evidence="3" id="KW-0804">Transcription</keyword>
<dbReference type="GO" id="GO:0003700">
    <property type="term" value="F:DNA-binding transcription factor activity"/>
    <property type="evidence" value="ECO:0007669"/>
    <property type="project" value="InterPro"/>
</dbReference>
<proteinExistence type="predicted"/>
<feature type="domain" description="HTH araC/xylS-type" evidence="5">
    <location>
        <begin position="277"/>
        <end position="384"/>
    </location>
</feature>
<keyword evidence="4" id="KW-0472">Membrane</keyword>
<dbReference type="STRING" id="1079859.SAMN04515674_103454"/>
<evidence type="ECO:0000256" key="1">
    <source>
        <dbReference type="ARBA" id="ARBA00023015"/>
    </source>
</evidence>
<dbReference type="RefSeq" id="WP_229632921.1">
    <property type="nucleotide sequence ID" value="NZ_FOXH01000003.1"/>
</dbReference>
<evidence type="ECO:0000313" key="6">
    <source>
        <dbReference type="EMBL" id="SFP51876.1"/>
    </source>
</evidence>
<evidence type="ECO:0000256" key="2">
    <source>
        <dbReference type="ARBA" id="ARBA00023125"/>
    </source>
</evidence>
<keyword evidence="1" id="KW-0805">Transcription regulation</keyword>
<dbReference type="PANTHER" id="PTHR43280">
    <property type="entry name" value="ARAC-FAMILY TRANSCRIPTIONAL REGULATOR"/>
    <property type="match status" value="1"/>
</dbReference>
<dbReference type="Pfam" id="PF12833">
    <property type="entry name" value="HTH_18"/>
    <property type="match status" value="1"/>
</dbReference>
<dbReference type="InterPro" id="IPR018060">
    <property type="entry name" value="HTH_AraC"/>
</dbReference>
<name>A0A1I5R1E2_9BACT</name>
<dbReference type="PROSITE" id="PS00041">
    <property type="entry name" value="HTH_ARAC_FAMILY_1"/>
    <property type="match status" value="1"/>
</dbReference>
<dbReference type="Proteomes" id="UP000199306">
    <property type="component" value="Unassembled WGS sequence"/>
</dbReference>
<feature type="transmembrane region" description="Helical" evidence="4">
    <location>
        <begin position="43"/>
        <end position="63"/>
    </location>
</feature>
<feature type="transmembrane region" description="Helical" evidence="4">
    <location>
        <begin position="201"/>
        <end position="219"/>
    </location>
</feature>
<organism evidence="6 7">
    <name type="scientific">Pseudarcicella hirudinis</name>
    <dbReference type="NCBI Taxonomy" id="1079859"/>
    <lineage>
        <taxon>Bacteria</taxon>
        <taxon>Pseudomonadati</taxon>
        <taxon>Bacteroidota</taxon>
        <taxon>Cytophagia</taxon>
        <taxon>Cytophagales</taxon>
        <taxon>Flectobacillaceae</taxon>
        <taxon>Pseudarcicella</taxon>
    </lineage>
</organism>
<keyword evidence="7" id="KW-1185">Reference proteome</keyword>
<keyword evidence="4" id="KW-1133">Transmembrane helix</keyword>